<organism evidence="1 2">
    <name type="scientific">Prevotella bivia DNF00320</name>
    <dbReference type="NCBI Taxonomy" id="1401068"/>
    <lineage>
        <taxon>Bacteria</taxon>
        <taxon>Pseudomonadati</taxon>
        <taxon>Bacteroidota</taxon>
        <taxon>Bacteroidia</taxon>
        <taxon>Bacteroidales</taxon>
        <taxon>Prevotellaceae</taxon>
        <taxon>Prevotella</taxon>
    </lineage>
</organism>
<reference evidence="1 2" key="1">
    <citation type="submission" date="2014-07" db="EMBL/GenBank/DDBJ databases">
        <authorList>
            <person name="McCorrison J."/>
            <person name="Sanka R."/>
            <person name="Torralba M."/>
            <person name="Gillis M."/>
            <person name="Haft D.H."/>
            <person name="Methe B."/>
            <person name="Sutton G."/>
            <person name="Nelson K.E."/>
        </authorList>
    </citation>
    <scope>NUCLEOTIDE SEQUENCE [LARGE SCALE GENOMIC DNA]</scope>
    <source>
        <strain evidence="1 2">DNF00320</strain>
    </source>
</reference>
<dbReference type="OrthoDB" id="1081698at2"/>
<protein>
    <recommendedName>
        <fullName evidence="3">Lipoprotein</fullName>
    </recommendedName>
</protein>
<evidence type="ECO:0000313" key="2">
    <source>
        <dbReference type="Proteomes" id="UP000029525"/>
    </source>
</evidence>
<name>A0A096A7W4_9BACT</name>
<proteinExistence type="predicted"/>
<sequence>MRKYLLLLGVAALAISCQTDLKERAAKECQEYTQKRCPTPIVNNTSMDSMVFDKATTTLHYYYKFSGLADNAEVINKQKPQLRKMLSNALRAETSMKAYKDAGFNFQYTYRSTANPQQILLDEKFTSKDL</sequence>
<dbReference type="Proteomes" id="UP000029525">
    <property type="component" value="Unassembled WGS sequence"/>
</dbReference>
<dbReference type="EMBL" id="JRNQ01000109">
    <property type="protein sequence ID" value="KGF42646.1"/>
    <property type="molecule type" value="Genomic_DNA"/>
</dbReference>
<dbReference type="AlphaFoldDB" id="A0A096A7W4"/>
<evidence type="ECO:0008006" key="3">
    <source>
        <dbReference type="Google" id="ProtNLM"/>
    </source>
</evidence>
<accession>A0A096A7W4</accession>
<comment type="caution">
    <text evidence="1">The sequence shown here is derived from an EMBL/GenBank/DDBJ whole genome shotgun (WGS) entry which is preliminary data.</text>
</comment>
<dbReference type="RefSeq" id="WP_036868746.1">
    <property type="nucleotide sequence ID" value="NZ_JRNQ01000109.1"/>
</dbReference>
<dbReference type="PROSITE" id="PS51257">
    <property type="entry name" value="PROKAR_LIPOPROTEIN"/>
    <property type="match status" value="1"/>
</dbReference>
<evidence type="ECO:0000313" key="1">
    <source>
        <dbReference type="EMBL" id="KGF42646.1"/>
    </source>
</evidence>
<gene>
    <name evidence="1" type="ORF">HMPREF0647_10875</name>
</gene>